<sequence length="363" mass="40051">MSTEALESKVKEALRQQLLARNLTAKVVEATIKPEVKAEEVVVAPICKPGQVLFSKLIGRRLPKELIDFPVSILDTTTVSPELVAFIPTVNKAYNIQMDEAHALIMAWEMNEKVLITGPTGSGKSSLIEHACALTKRPMIRVNMSGDVESSVLFGQLVVEGGATVWKDGPVTEAVRLGGVVLLDEWDVTPPEILFSMQWLFEKNGKLFLKEMPGDSTTKFVVPHQDFRLVCAGNTVGQGDETGRYSGTNVQNNASIDRFQTTIVLDYLEPAHEIKIVNDNCAGLKPGLAEKMVSFANLVRTACKQNNINLTMSPRTLINWGEKTVVFGDIRRALVLAFTNKLRDTDANVVSEFYMKVFGTKLR</sequence>
<proteinExistence type="inferred from homology"/>
<dbReference type="InterPro" id="IPR013615">
    <property type="entry name" value="CbbQ_C"/>
</dbReference>
<organism evidence="9">
    <name type="scientific">uncultured Caudovirales phage</name>
    <dbReference type="NCBI Taxonomy" id="2100421"/>
    <lineage>
        <taxon>Viruses</taxon>
        <taxon>Duplodnaviria</taxon>
        <taxon>Heunggongvirae</taxon>
        <taxon>Uroviricota</taxon>
        <taxon>Caudoviricetes</taxon>
        <taxon>Peduoviridae</taxon>
        <taxon>Maltschvirus</taxon>
        <taxon>Maltschvirus maltsch</taxon>
    </lineage>
</organism>
<dbReference type="GO" id="GO:0016887">
    <property type="term" value="F:ATP hydrolysis activity"/>
    <property type="evidence" value="ECO:0007669"/>
    <property type="project" value="InterPro"/>
</dbReference>
<dbReference type="InterPro" id="IPR003593">
    <property type="entry name" value="AAA+_ATPase"/>
</dbReference>
<evidence type="ECO:0000313" key="5">
    <source>
        <dbReference type="EMBL" id="CAB4169856.1"/>
    </source>
</evidence>
<reference evidence="9" key="1">
    <citation type="submission" date="2020-05" db="EMBL/GenBank/DDBJ databases">
        <authorList>
            <person name="Chiriac C."/>
            <person name="Salcher M."/>
            <person name="Ghai R."/>
            <person name="Kavagutti S V."/>
        </authorList>
    </citation>
    <scope>NUCLEOTIDE SEQUENCE</scope>
</reference>
<evidence type="ECO:0000313" key="9">
    <source>
        <dbReference type="EMBL" id="CAB5227234.1"/>
    </source>
</evidence>
<keyword evidence="2" id="KW-0547">Nucleotide-binding</keyword>
<evidence type="ECO:0000313" key="8">
    <source>
        <dbReference type="EMBL" id="CAB4212637.1"/>
    </source>
</evidence>
<dbReference type="Pfam" id="PF07728">
    <property type="entry name" value="AAA_5"/>
    <property type="match status" value="1"/>
</dbReference>
<accession>A0A6J7X8Q4</accession>
<gene>
    <name evidence="6" type="ORF">UFOVP1080_46</name>
    <name evidence="7" type="ORF">UFOVP1321_34</name>
    <name evidence="8" type="ORF">UFOVP1432_29</name>
    <name evidence="9" type="ORF">UFOVP1528_17</name>
    <name evidence="5" type="ORF">UFOVP905_10</name>
</gene>
<dbReference type="InterPro" id="IPR011704">
    <property type="entry name" value="ATPase_dyneun-rel_AAA"/>
</dbReference>
<dbReference type="PANTHER" id="PTHR42759">
    <property type="entry name" value="MOXR FAMILY PROTEIN"/>
    <property type="match status" value="1"/>
</dbReference>
<evidence type="ECO:0000259" key="4">
    <source>
        <dbReference type="SMART" id="SM00382"/>
    </source>
</evidence>
<keyword evidence="3" id="KW-0067">ATP-binding</keyword>
<name>A0A6J7X8Q4_9CAUD</name>
<dbReference type="EMBL" id="LR796848">
    <property type="protein sequence ID" value="CAB4169856.1"/>
    <property type="molecule type" value="Genomic_DNA"/>
</dbReference>
<dbReference type="EMBL" id="LR797266">
    <property type="protein sequence ID" value="CAB4197667.1"/>
    <property type="molecule type" value="Genomic_DNA"/>
</dbReference>
<evidence type="ECO:0000313" key="7">
    <source>
        <dbReference type="EMBL" id="CAB4197667.1"/>
    </source>
</evidence>
<evidence type="ECO:0000256" key="3">
    <source>
        <dbReference type="ARBA" id="ARBA00022840"/>
    </source>
</evidence>
<dbReference type="InterPro" id="IPR027417">
    <property type="entry name" value="P-loop_NTPase"/>
</dbReference>
<dbReference type="SUPFAM" id="SSF52540">
    <property type="entry name" value="P-loop containing nucleoside triphosphate hydrolases"/>
    <property type="match status" value="1"/>
</dbReference>
<dbReference type="CDD" id="cd00009">
    <property type="entry name" value="AAA"/>
    <property type="match status" value="1"/>
</dbReference>
<dbReference type="EMBL" id="LR798375">
    <property type="protein sequence ID" value="CAB5227234.1"/>
    <property type="molecule type" value="Genomic_DNA"/>
</dbReference>
<evidence type="ECO:0000256" key="1">
    <source>
        <dbReference type="ARBA" id="ARBA00009417"/>
    </source>
</evidence>
<evidence type="ECO:0000313" key="6">
    <source>
        <dbReference type="EMBL" id="CAB4183257.1"/>
    </source>
</evidence>
<dbReference type="InterPro" id="IPR050764">
    <property type="entry name" value="CbbQ/NirQ/NorQ/GpvN"/>
</dbReference>
<dbReference type="GO" id="GO:0005524">
    <property type="term" value="F:ATP binding"/>
    <property type="evidence" value="ECO:0007669"/>
    <property type="project" value="UniProtKB-KW"/>
</dbReference>
<dbReference type="SMART" id="SM00382">
    <property type="entry name" value="AAA"/>
    <property type="match status" value="1"/>
</dbReference>
<dbReference type="Gene3D" id="3.40.50.300">
    <property type="entry name" value="P-loop containing nucleotide triphosphate hydrolases"/>
    <property type="match status" value="1"/>
</dbReference>
<dbReference type="EMBL" id="LR797043">
    <property type="protein sequence ID" value="CAB4183257.1"/>
    <property type="molecule type" value="Genomic_DNA"/>
</dbReference>
<protein>
    <submittedName>
        <fullName evidence="9">COG0714 MoxR-like ATPases</fullName>
    </submittedName>
</protein>
<feature type="domain" description="AAA+ ATPase" evidence="4">
    <location>
        <begin position="110"/>
        <end position="269"/>
    </location>
</feature>
<dbReference type="Pfam" id="PF08406">
    <property type="entry name" value="CbbQ_C"/>
    <property type="match status" value="1"/>
</dbReference>
<dbReference type="PANTHER" id="PTHR42759:SF1">
    <property type="entry name" value="MAGNESIUM-CHELATASE SUBUNIT CHLD"/>
    <property type="match status" value="1"/>
</dbReference>
<comment type="similarity">
    <text evidence="1">Belongs to the CbbQ/NirQ/NorQ/GpvN family.</text>
</comment>
<dbReference type="EMBL" id="LR797390">
    <property type="protein sequence ID" value="CAB4212637.1"/>
    <property type="molecule type" value="Genomic_DNA"/>
</dbReference>
<evidence type="ECO:0000256" key="2">
    <source>
        <dbReference type="ARBA" id="ARBA00022741"/>
    </source>
</evidence>